<reference evidence="1 2" key="1">
    <citation type="journal article" date="2022" name="Nat. Ecol. Evol.">
        <title>A masculinizing supergene underlies an exaggerated male reproductive morph in a spider.</title>
        <authorList>
            <person name="Hendrickx F."/>
            <person name="De Corte Z."/>
            <person name="Sonet G."/>
            <person name="Van Belleghem S.M."/>
            <person name="Kostlbacher S."/>
            <person name="Vangestel C."/>
        </authorList>
    </citation>
    <scope>NUCLEOTIDE SEQUENCE [LARGE SCALE GENOMIC DNA]</scope>
    <source>
        <strain evidence="1">W744_W776</strain>
    </source>
</reference>
<proteinExistence type="predicted"/>
<dbReference type="AlphaFoldDB" id="A0AAV6VWY4"/>
<gene>
    <name evidence="1" type="ORF">JTE90_006233</name>
</gene>
<dbReference type="Proteomes" id="UP000827092">
    <property type="component" value="Unassembled WGS sequence"/>
</dbReference>
<organism evidence="1 2">
    <name type="scientific">Oedothorax gibbosus</name>
    <dbReference type="NCBI Taxonomy" id="931172"/>
    <lineage>
        <taxon>Eukaryota</taxon>
        <taxon>Metazoa</taxon>
        <taxon>Ecdysozoa</taxon>
        <taxon>Arthropoda</taxon>
        <taxon>Chelicerata</taxon>
        <taxon>Arachnida</taxon>
        <taxon>Araneae</taxon>
        <taxon>Araneomorphae</taxon>
        <taxon>Entelegynae</taxon>
        <taxon>Araneoidea</taxon>
        <taxon>Linyphiidae</taxon>
        <taxon>Erigoninae</taxon>
        <taxon>Oedothorax</taxon>
    </lineage>
</organism>
<name>A0AAV6VWY4_9ARAC</name>
<accession>A0AAV6VWY4</accession>
<sequence length="169" mass="19680">MQFRAKTSTLAGKPNGACSTFERNKWQIFVRSAAWYKRKARDDCFSRIMKISAWTFLPGLLCLVAPSKGDVQNHSLPPEAISEYLNEKSSRYVMPRILDIAKKLEGYKTIHNNPKLEKLLRLLSSSNVNNRNEPRLEFMKRKFPEVDSRGFDEDIFDEGFGDWSPMKRW</sequence>
<comment type="caution">
    <text evidence="1">The sequence shown here is derived from an EMBL/GenBank/DDBJ whole genome shotgun (WGS) entry which is preliminary data.</text>
</comment>
<dbReference type="EMBL" id="JAFNEN010000022">
    <property type="protein sequence ID" value="KAG8199991.1"/>
    <property type="molecule type" value="Genomic_DNA"/>
</dbReference>
<evidence type="ECO:0000313" key="1">
    <source>
        <dbReference type="EMBL" id="KAG8199991.1"/>
    </source>
</evidence>
<keyword evidence="2" id="KW-1185">Reference proteome</keyword>
<protein>
    <submittedName>
        <fullName evidence="1">Uncharacterized protein</fullName>
    </submittedName>
</protein>
<evidence type="ECO:0000313" key="2">
    <source>
        <dbReference type="Proteomes" id="UP000827092"/>
    </source>
</evidence>